<name>A0A5A7MII4_COMTE</name>
<gene>
    <name evidence="1" type="ORF">CTTA_3729</name>
</gene>
<comment type="caution">
    <text evidence="1">The sequence shown here is derived from an EMBL/GenBank/DDBJ whole genome shotgun (WGS) entry which is preliminary data.</text>
</comment>
<evidence type="ECO:0008006" key="3">
    <source>
        <dbReference type="Google" id="ProtNLM"/>
    </source>
</evidence>
<dbReference type="AlphaFoldDB" id="A0A5A7MII4"/>
<proteinExistence type="predicted"/>
<evidence type="ECO:0000313" key="2">
    <source>
        <dbReference type="Proteomes" id="UP000323105"/>
    </source>
</evidence>
<dbReference type="EMBL" id="BKBW01000007">
    <property type="protein sequence ID" value="GEQ76724.1"/>
    <property type="molecule type" value="Genomic_DNA"/>
</dbReference>
<accession>A0A5A7MII4</accession>
<reference evidence="1 2" key="1">
    <citation type="journal article" date="2019" name="Microbiol. Resour. Announc.">
        <title>Draft Genome Sequence of Comamonas testosteroni TA441, a Bacterium That Has a Cryptic Phenol Degradation Gene Cluster.</title>
        <authorList>
            <person name="Arai H."/>
            <person name="Ishii M."/>
        </authorList>
    </citation>
    <scope>NUCLEOTIDE SEQUENCE [LARGE SCALE GENOMIC DNA]</scope>
    <source>
        <strain evidence="1 2">TA441</strain>
    </source>
</reference>
<sequence>MNLDISLGDLSAIERGLRQEPDYTRQVLEATMHQATLLVQREWQENMPRVSGITARSITSDVASTPAGVLGIVGSSQPTALFIELGTQPHMPPIKAIEPWVKAVLGIREPKEVKRVAFLVARKIAREGTAPQRPMERAALATRGQVIAMFEGAAAQILNFIRGGKV</sequence>
<organism evidence="1 2">
    <name type="scientific">Comamonas testosteroni</name>
    <name type="common">Pseudomonas testosteroni</name>
    <dbReference type="NCBI Taxonomy" id="285"/>
    <lineage>
        <taxon>Bacteria</taxon>
        <taxon>Pseudomonadati</taxon>
        <taxon>Pseudomonadota</taxon>
        <taxon>Betaproteobacteria</taxon>
        <taxon>Burkholderiales</taxon>
        <taxon>Comamonadaceae</taxon>
        <taxon>Comamonas</taxon>
    </lineage>
</organism>
<protein>
    <recommendedName>
        <fullName evidence="3">HK97 gp10 family phage protein</fullName>
    </recommendedName>
</protein>
<dbReference type="Proteomes" id="UP000323105">
    <property type="component" value="Unassembled WGS sequence"/>
</dbReference>
<dbReference type="RefSeq" id="WP_149356396.1">
    <property type="nucleotide sequence ID" value="NZ_BKBW01000007.1"/>
</dbReference>
<evidence type="ECO:0000313" key="1">
    <source>
        <dbReference type="EMBL" id="GEQ76724.1"/>
    </source>
</evidence>